<dbReference type="SMART" id="SM00239">
    <property type="entry name" value="C2"/>
    <property type="match status" value="1"/>
</dbReference>
<proteinExistence type="predicted"/>
<evidence type="ECO:0000259" key="2">
    <source>
        <dbReference type="PROSITE" id="PS50004"/>
    </source>
</evidence>
<dbReference type="PROSITE" id="PS50004">
    <property type="entry name" value="C2"/>
    <property type="match status" value="1"/>
</dbReference>
<feature type="compositionally biased region" description="Basic and acidic residues" evidence="1">
    <location>
        <begin position="302"/>
        <end position="311"/>
    </location>
</feature>
<feature type="region of interest" description="Disordered" evidence="1">
    <location>
        <begin position="40"/>
        <end position="62"/>
    </location>
</feature>
<keyword evidence="3" id="KW-1185">Reference proteome</keyword>
<evidence type="ECO:0000313" key="4">
    <source>
        <dbReference type="WBParaSite" id="TMUE_2000006787.1"/>
    </source>
</evidence>
<feature type="region of interest" description="Disordered" evidence="1">
    <location>
        <begin position="558"/>
        <end position="584"/>
    </location>
</feature>
<dbReference type="SUPFAM" id="SSF49562">
    <property type="entry name" value="C2 domain (Calcium/lipid-binding domain, CaLB)"/>
    <property type="match status" value="1"/>
</dbReference>
<organism evidence="3 4">
    <name type="scientific">Trichuris muris</name>
    <name type="common">Mouse whipworm</name>
    <dbReference type="NCBI Taxonomy" id="70415"/>
    <lineage>
        <taxon>Eukaryota</taxon>
        <taxon>Metazoa</taxon>
        <taxon>Ecdysozoa</taxon>
        <taxon>Nematoda</taxon>
        <taxon>Enoplea</taxon>
        <taxon>Dorylaimia</taxon>
        <taxon>Trichinellida</taxon>
        <taxon>Trichuridae</taxon>
        <taxon>Trichuris</taxon>
    </lineage>
</organism>
<feature type="compositionally biased region" description="Low complexity" evidence="1">
    <location>
        <begin position="326"/>
        <end position="336"/>
    </location>
</feature>
<sequence>MSDAECEAVDATGKLLKRLQQFRDVLQALSQFELGRCQREGPQERSHVPFTASDEATPNVPANEMDGRAVARLESSAEPDLVEETWYLLSQVTFLKVYVECLYWRRAPQFYVDEVRRGRKRSGQLLLRYYIPLVDKTTGRTEEKRVSVLAKDLLPTVVNFNHRNVCLLSITTDLMQCWAEDSLRISIYYKSLKRPSQEVEIARCSLPLCKLLVLPFVVDAQLPLEVFAAGVADGSIKVDLSLGSRSMAFTERIEPLRNPTAVINAFTMLDPSSLHRGQKPLTNLKSNVIEHNDLTPVVECHSSTKELRRSPSVESVKQNSLEERQSSSPSLGSAKKSSPKVRFSADLGPNDDNECVECRIDYMLKRRAMEEQPFGLQVRSVGTQTGYGGQCRTVATQTAAPHFRSVASRLAEQAASLESREREGAFPTSVCKIEVHRARYLLATETEAASESAKGPHLWVTYRVGDKVYTSPTSYSASKPVWDWSADVHIGPEQKNLVFQLWYKKAEDAEKQLLGVANVDLSQCRHSCRSTWWFDLLDLKTGSSGQLQISVHFNGQPAITVERNPPPSTSSPASDRSAQNLTPSSAVLADKLKERLAELDVLMAKIATSSP</sequence>
<name>A0A5S6QIT8_TRIMR</name>
<dbReference type="Proteomes" id="UP000046395">
    <property type="component" value="Unassembled WGS sequence"/>
</dbReference>
<dbReference type="AlphaFoldDB" id="A0A5S6QIT8"/>
<feature type="compositionally biased region" description="Polar residues" evidence="1">
    <location>
        <begin position="570"/>
        <end position="584"/>
    </location>
</feature>
<dbReference type="InterPro" id="IPR035892">
    <property type="entry name" value="C2_domain_sf"/>
</dbReference>
<dbReference type="WBParaSite" id="TMUE_2000006787.1">
    <property type="protein sequence ID" value="TMUE_2000006787.1"/>
    <property type="gene ID" value="WBGene00286219"/>
</dbReference>
<feature type="domain" description="C2" evidence="2">
    <location>
        <begin position="409"/>
        <end position="534"/>
    </location>
</feature>
<protein>
    <submittedName>
        <fullName evidence="4">C2 domain-containing protein</fullName>
    </submittedName>
</protein>
<dbReference type="Pfam" id="PF00168">
    <property type="entry name" value="C2"/>
    <property type="match status" value="1"/>
</dbReference>
<dbReference type="InterPro" id="IPR000008">
    <property type="entry name" value="C2_dom"/>
</dbReference>
<evidence type="ECO:0000313" key="3">
    <source>
        <dbReference type="Proteomes" id="UP000046395"/>
    </source>
</evidence>
<accession>A0A5S6QIT8</accession>
<dbReference type="Gene3D" id="2.60.40.150">
    <property type="entry name" value="C2 domain"/>
    <property type="match status" value="1"/>
</dbReference>
<reference evidence="4" key="1">
    <citation type="submission" date="2019-12" db="UniProtKB">
        <authorList>
            <consortium name="WormBaseParasite"/>
        </authorList>
    </citation>
    <scope>IDENTIFICATION</scope>
</reference>
<feature type="region of interest" description="Disordered" evidence="1">
    <location>
        <begin position="300"/>
        <end position="346"/>
    </location>
</feature>
<dbReference type="STRING" id="70415.A0A5S6QIT8"/>
<evidence type="ECO:0000256" key="1">
    <source>
        <dbReference type="SAM" id="MobiDB-lite"/>
    </source>
</evidence>